<keyword evidence="1" id="KW-0472">Membrane</keyword>
<evidence type="ECO:0000313" key="3">
    <source>
        <dbReference type="Proteomes" id="UP000188268"/>
    </source>
</evidence>
<keyword evidence="1" id="KW-1133">Transmembrane helix</keyword>
<reference evidence="2 3" key="1">
    <citation type="submission" date="2013-09" db="EMBL/GenBank/DDBJ databases">
        <title>Corchorus capsularis genome sequencing.</title>
        <authorList>
            <person name="Alam M."/>
            <person name="Haque M.S."/>
            <person name="Islam M.S."/>
            <person name="Emdad E.M."/>
            <person name="Islam M.M."/>
            <person name="Ahmed B."/>
            <person name="Halim A."/>
            <person name="Hossen Q.M.M."/>
            <person name="Hossain M.Z."/>
            <person name="Ahmed R."/>
            <person name="Khan M.M."/>
            <person name="Islam R."/>
            <person name="Rashid M.M."/>
            <person name="Khan S.A."/>
            <person name="Rahman M.S."/>
            <person name="Alam M."/>
        </authorList>
    </citation>
    <scope>NUCLEOTIDE SEQUENCE [LARGE SCALE GENOMIC DNA]</scope>
    <source>
        <strain evidence="3">cv. CVL-1</strain>
        <tissue evidence="2">Whole seedling</tissue>
    </source>
</reference>
<dbReference type="Proteomes" id="UP000188268">
    <property type="component" value="Unassembled WGS sequence"/>
</dbReference>
<accession>A0A1R3K3V4</accession>
<sequence>MASDLSRAGPVERDIEQMMNGLKHIQVENSHYGCSLIPATQSCLLYLALLRAMGMSSQVIAIISFISLFGVGKARRPVDGRAAELTYKSHLRPPFASCSIYVGKAKCSL</sequence>
<evidence type="ECO:0000256" key="1">
    <source>
        <dbReference type="SAM" id="Phobius"/>
    </source>
</evidence>
<feature type="transmembrane region" description="Helical" evidence="1">
    <location>
        <begin position="45"/>
        <end position="71"/>
    </location>
</feature>
<protein>
    <submittedName>
        <fullName evidence="2">Uncharacterized protein</fullName>
    </submittedName>
</protein>
<keyword evidence="3" id="KW-1185">Reference proteome</keyword>
<keyword evidence="1" id="KW-0812">Transmembrane</keyword>
<proteinExistence type="predicted"/>
<dbReference type="EMBL" id="AWWV01006353">
    <property type="protein sequence ID" value="OMP01772.1"/>
    <property type="molecule type" value="Genomic_DNA"/>
</dbReference>
<gene>
    <name evidence="2" type="ORF">CCACVL1_03006</name>
</gene>
<name>A0A1R3K3V4_COCAP</name>
<organism evidence="2 3">
    <name type="scientific">Corchorus capsularis</name>
    <name type="common">Jute</name>
    <dbReference type="NCBI Taxonomy" id="210143"/>
    <lineage>
        <taxon>Eukaryota</taxon>
        <taxon>Viridiplantae</taxon>
        <taxon>Streptophyta</taxon>
        <taxon>Embryophyta</taxon>
        <taxon>Tracheophyta</taxon>
        <taxon>Spermatophyta</taxon>
        <taxon>Magnoliopsida</taxon>
        <taxon>eudicotyledons</taxon>
        <taxon>Gunneridae</taxon>
        <taxon>Pentapetalae</taxon>
        <taxon>rosids</taxon>
        <taxon>malvids</taxon>
        <taxon>Malvales</taxon>
        <taxon>Malvaceae</taxon>
        <taxon>Grewioideae</taxon>
        <taxon>Apeibeae</taxon>
        <taxon>Corchorus</taxon>
    </lineage>
</organism>
<dbReference type="AlphaFoldDB" id="A0A1R3K3V4"/>
<comment type="caution">
    <text evidence="2">The sequence shown here is derived from an EMBL/GenBank/DDBJ whole genome shotgun (WGS) entry which is preliminary data.</text>
</comment>
<evidence type="ECO:0000313" key="2">
    <source>
        <dbReference type="EMBL" id="OMP01772.1"/>
    </source>
</evidence>
<dbReference type="Gramene" id="OMP01772">
    <property type="protein sequence ID" value="OMP01772"/>
    <property type="gene ID" value="CCACVL1_03006"/>
</dbReference>